<keyword evidence="3" id="KW-1185">Reference proteome</keyword>
<dbReference type="VEuPathDB" id="FungiDB:SPPG_09488"/>
<accession>A0A0L0H7G8</accession>
<feature type="compositionally biased region" description="Basic and acidic residues" evidence="1">
    <location>
        <begin position="18"/>
        <end position="35"/>
    </location>
</feature>
<dbReference type="RefSeq" id="XP_016604881.1">
    <property type="nucleotide sequence ID" value="XM_016757655.1"/>
</dbReference>
<reference evidence="2 3" key="1">
    <citation type="submission" date="2009-08" db="EMBL/GenBank/DDBJ databases">
        <title>The Genome Sequence of Spizellomyces punctatus strain DAOM BR117.</title>
        <authorList>
            <consortium name="The Broad Institute Genome Sequencing Platform"/>
            <person name="Russ C."/>
            <person name="Cuomo C."/>
            <person name="Shea T."/>
            <person name="Young S.K."/>
            <person name="Zeng Q."/>
            <person name="Koehrsen M."/>
            <person name="Haas B."/>
            <person name="Borodovsky M."/>
            <person name="Guigo R."/>
            <person name="Alvarado L."/>
            <person name="Berlin A."/>
            <person name="Bochicchio J."/>
            <person name="Borenstein D."/>
            <person name="Chapman S."/>
            <person name="Chen Z."/>
            <person name="Engels R."/>
            <person name="Freedman E."/>
            <person name="Gellesch M."/>
            <person name="Goldberg J."/>
            <person name="Griggs A."/>
            <person name="Gujja S."/>
            <person name="Heiman D."/>
            <person name="Hepburn T."/>
            <person name="Howarth C."/>
            <person name="Jen D."/>
            <person name="Larson L."/>
            <person name="Lewis B."/>
            <person name="Mehta T."/>
            <person name="Park D."/>
            <person name="Pearson M."/>
            <person name="Roberts A."/>
            <person name="Saif S."/>
            <person name="Shenoy N."/>
            <person name="Sisk P."/>
            <person name="Stolte C."/>
            <person name="Sykes S."/>
            <person name="Thomson T."/>
            <person name="Walk T."/>
            <person name="White J."/>
            <person name="Yandava C."/>
            <person name="Burger G."/>
            <person name="Gray M.W."/>
            <person name="Holland P.W.H."/>
            <person name="King N."/>
            <person name="Lang F.B.F."/>
            <person name="Roger A.J."/>
            <person name="Ruiz-Trillo I."/>
            <person name="Lander E."/>
            <person name="Nusbaum C."/>
        </authorList>
    </citation>
    <scope>NUCLEOTIDE SEQUENCE [LARGE SCALE GENOMIC DNA]</scope>
    <source>
        <strain evidence="2 3">DAOM BR117</strain>
    </source>
</reference>
<feature type="region of interest" description="Disordered" evidence="1">
    <location>
        <begin position="1"/>
        <end position="75"/>
    </location>
</feature>
<name>A0A0L0H7G8_SPIPD</name>
<dbReference type="OrthoDB" id="2130605at2759"/>
<dbReference type="AlphaFoldDB" id="A0A0L0H7G8"/>
<dbReference type="InParanoid" id="A0A0L0H7G8"/>
<evidence type="ECO:0000313" key="3">
    <source>
        <dbReference type="Proteomes" id="UP000053201"/>
    </source>
</evidence>
<proteinExistence type="predicted"/>
<evidence type="ECO:0000313" key="2">
    <source>
        <dbReference type="EMBL" id="KNC96841.1"/>
    </source>
</evidence>
<feature type="compositionally biased region" description="Polar residues" evidence="1">
    <location>
        <begin position="49"/>
        <end position="60"/>
    </location>
</feature>
<dbReference type="EMBL" id="KQ257466">
    <property type="protein sequence ID" value="KNC96841.1"/>
    <property type="molecule type" value="Genomic_DNA"/>
</dbReference>
<evidence type="ECO:0000256" key="1">
    <source>
        <dbReference type="SAM" id="MobiDB-lite"/>
    </source>
</evidence>
<sequence length="75" mass="8271">MPDIDEREKPILQQFKEVVLDKPTSEPKTASHESRLTQGFGPTPLRDTNAPSIEKSSVPSNARPGDSRVNPSSRD</sequence>
<dbReference type="GeneID" id="27692613"/>
<gene>
    <name evidence="2" type="ORF">SPPG_09488</name>
</gene>
<feature type="compositionally biased region" description="Basic and acidic residues" evidence="1">
    <location>
        <begin position="1"/>
        <end position="10"/>
    </location>
</feature>
<protein>
    <submittedName>
        <fullName evidence="2">Uncharacterized protein</fullName>
    </submittedName>
</protein>
<organism evidence="2 3">
    <name type="scientific">Spizellomyces punctatus (strain DAOM BR117)</name>
    <dbReference type="NCBI Taxonomy" id="645134"/>
    <lineage>
        <taxon>Eukaryota</taxon>
        <taxon>Fungi</taxon>
        <taxon>Fungi incertae sedis</taxon>
        <taxon>Chytridiomycota</taxon>
        <taxon>Chytridiomycota incertae sedis</taxon>
        <taxon>Chytridiomycetes</taxon>
        <taxon>Spizellomycetales</taxon>
        <taxon>Spizellomycetaceae</taxon>
        <taxon>Spizellomyces</taxon>
    </lineage>
</organism>
<dbReference type="Proteomes" id="UP000053201">
    <property type="component" value="Unassembled WGS sequence"/>
</dbReference>